<dbReference type="Pfam" id="PF03096">
    <property type="entry name" value="Ndr"/>
    <property type="match status" value="1"/>
</dbReference>
<dbReference type="PROSITE" id="PS50181">
    <property type="entry name" value="FBOX"/>
    <property type="match status" value="1"/>
</dbReference>
<dbReference type="AlphaFoldDB" id="A0A1I8BRG4"/>
<dbReference type="SUPFAM" id="SSF81383">
    <property type="entry name" value="F-box domain"/>
    <property type="match status" value="1"/>
</dbReference>
<feature type="domain" description="F-box" evidence="2">
    <location>
        <begin position="261"/>
        <end position="308"/>
    </location>
</feature>
<dbReference type="SUPFAM" id="SSF53474">
    <property type="entry name" value="alpha/beta-Hydrolases"/>
    <property type="match status" value="1"/>
</dbReference>
<accession>A0A1I8BRG4</accession>
<dbReference type="InterPro" id="IPR036047">
    <property type="entry name" value="F-box-like_dom_sf"/>
</dbReference>
<evidence type="ECO:0000313" key="3">
    <source>
        <dbReference type="Proteomes" id="UP000095281"/>
    </source>
</evidence>
<evidence type="ECO:0000313" key="4">
    <source>
        <dbReference type="WBParaSite" id="MhA1_Contig471.frz3.gene3"/>
    </source>
</evidence>
<evidence type="ECO:0000256" key="1">
    <source>
        <dbReference type="ARBA" id="ARBA00005598"/>
    </source>
</evidence>
<name>A0A1I8BRG4_MELHA</name>
<sequence>AILTVHDVGTNYKSFIRFVNHRSMESVKERAIFLHVCVPGQEDNAPDFTKELPSLGQLGEDLVRVLDEVDVFACIAFGEGAGANIISRCALVWPTLIMGIILVNCTSTPAGFIEYFKDMLINLRLENGVMTQGAWDYLMMHKFGTSDKNEKQQYIDELKNSINARNLSKYLYSFSKRTDFSGIIGAKLDNMDVLMVSGSQSPHLQAVYHMHKGMNKKKTTLLVVGGVCDILHEAPSHLARSLLLLCNDCGVLFGAPIPIKTRQRFSLPNETKVDIFKFLNFDQLLNVRQVNWYFNALIDKYEGEFARKPLFYLSFVRFLIYILENFGFKGKSSEDLLESYKCKEDLKNNNEVVKKCTCKKRFLSNQELEPFNFPLSDQLLKKVGISFDLSFF</sequence>
<dbReference type="WBParaSite" id="MhA1_Contig471.frz3.gene3">
    <property type="protein sequence ID" value="MhA1_Contig471.frz3.gene3"/>
    <property type="gene ID" value="MhA1_Contig471.frz3.gene3"/>
</dbReference>
<dbReference type="InterPro" id="IPR004142">
    <property type="entry name" value="NDRG"/>
</dbReference>
<dbReference type="PANTHER" id="PTHR11034">
    <property type="entry name" value="N-MYC DOWNSTREAM REGULATED"/>
    <property type="match status" value="1"/>
</dbReference>
<dbReference type="Gene3D" id="3.40.50.1820">
    <property type="entry name" value="alpha/beta hydrolase"/>
    <property type="match status" value="1"/>
</dbReference>
<proteinExistence type="inferred from homology"/>
<organism evidence="3 4">
    <name type="scientific">Meloidogyne hapla</name>
    <name type="common">Root-knot nematode worm</name>
    <dbReference type="NCBI Taxonomy" id="6305"/>
    <lineage>
        <taxon>Eukaryota</taxon>
        <taxon>Metazoa</taxon>
        <taxon>Ecdysozoa</taxon>
        <taxon>Nematoda</taxon>
        <taxon>Chromadorea</taxon>
        <taxon>Rhabditida</taxon>
        <taxon>Tylenchina</taxon>
        <taxon>Tylenchomorpha</taxon>
        <taxon>Tylenchoidea</taxon>
        <taxon>Meloidogynidae</taxon>
        <taxon>Meloidogyninae</taxon>
        <taxon>Meloidogyne</taxon>
    </lineage>
</organism>
<dbReference type="OMA" id="STTAYIM"/>
<reference evidence="4" key="1">
    <citation type="submission" date="2016-11" db="UniProtKB">
        <authorList>
            <consortium name="WormBaseParasite"/>
        </authorList>
    </citation>
    <scope>IDENTIFICATION</scope>
</reference>
<dbReference type="InterPro" id="IPR001810">
    <property type="entry name" value="F-box_dom"/>
</dbReference>
<dbReference type="Pfam" id="PF12937">
    <property type="entry name" value="F-box-like"/>
    <property type="match status" value="1"/>
</dbReference>
<evidence type="ECO:0000259" key="2">
    <source>
        <dbReference type="PROSITE" id="PS50181"/>
    </source>
</evidence>
<keyword evidence="3" id="KW-1185">Reference proteome</keyword>
<protein>
    <submittedName>
        <fullName evidence="4">F-box domain-containing protein</fullName>
    </submittedName>
</protein>
<dbReference type="Proteomes" id="UP000095281">
    <property type="component" value="Unplaced"/>
</dbReference>
<dbReference type="InterPro" id="IPR029058">
    <property type="entry name" value="AB_hydrolase_fold"/>
</dbReference>
<comment type="similarity">
    <text evidence="1">Belongs to the NDRG family.</text>
</comment>